<name>A0A1H4SJ83_9MICC</name>
<feature type="compositionally biased region" description="Basic and acidic residues" evidence="1">
    <location>
        <begin position="23"/>
        <end position="37"/>
    </location>
</feature>
<feature type="region of interest" description="Disordered" evidence="1">
    <location>
        <begin position="1"/>
        <end position="125"/>
    </location>
</feature>
<dbReference type="STRING" id="156980.SAMN04489745_2878"/>
<sequence length="672" mass="65750">MTEDNKDDRAETGASENNGPERTTPEAKAAERVKQPEPVKAPEPAKQPEPVTQPEAAKAPEPPVAATAGTATSGTAAGDPATRGAAKSPARAAKAEARAGKAAAKAAKAEAQREASAKKPGRKLKAEAGVALPAASGAAASEGAAPVKNPRAARKIAKAIAAGTAGVASIALLGAVAAGGTAAPRSAGGQLAAVAAEVPAGDSLSVCPAAPRLLAGAGDGTDAQFRPESSTATTVFRGLTLSDPNGRMPASGVQSLDGKTLQGLTKASPKTDEGVPGLPDLKAAAIPSRTPSGPEVLRVGTLDGKDSTGAAALSYRAADGDLRGLAAVTCQAPSSDQWLVGASTLVGRTSVLNLSNPSTTPATVNLELYGDKGQIKAPGSRGLSIGAGQSRSLVLAGLAPQQAALAVHVSSTGGPVTATVQQSVLRGLTPGGVDYLGPTGQPGTRLVVPGVSLKGGAAAAKLGSGFEDAAPTLALAVPGAQEAVVQVRVYGKNGQQALDKGVVNAPAGTVTQVPLSGLPDGEYTIAVSSDVSVTAAVRATRGTAAKDPSDFAWVPASAPLGTSQVMAVPVGGSSTLQFGAPSGRAEISYRAITADGAIQPAAKATLAAGTTTSVEIPAKAGGSDVVGYLLSASGEPAYAAVVQTEDKGPGLSVLSVPVTGSGLDKLPVRLGH</sequence>
<dbReference type="EMBL" id="FNSN01000003">
    <property type="protein sequence ID" value="SEC44150.1"/>
    <property type="molecule type" value="Genomic_DNA"/>
</dbReference>
<dbReference type="Pfam" id="PF18986">
    <property type="entry name" value="DUF5719"/>
    <property type="match status" value="1"/>
</dbReference>
<dbReference type="Proteomes" id="UP000182652">
    <property type="component" value="Unassembled WGS sequence"/>
</dbReference>
<feature type="compositionally biased region" description="Basic and acidic residues" evidence="1">
    <location>
        <begin position="1"/>
        <end position="11"/>
    </location>
</feature>
<evidence type="ECO:0000256" key="1">
    <source>
        <dbReference type="SAM" id="MobiDB-lite"/>
    </source>
</evidence>
<dbReference type="AlphaFoldDB" id="A0A1H4SJ83"/>
<protein>
    <submittedName>
        <fullName evidence="2">Uncharacterized protein</fullName>
    </submittedName>
</protein>
<organism evidence="2 3">
    <name type="scientific">Arthrobacter woluwensis</name>
    <dbReference type="NCBI Taxonomy" id="156980"/>
    <lineage>
        <taxon>Bacteria</taxon>
        <taxon>Bacillati</taxon>
        <taxon>Actinomycetota</taxon>
        <taxon>Actinomycetes</taxon>
        <taxon>Micrococcales</taxon>
        <taxon>Micrococcaceae</taxon>
        <taxon>Arthrobacter</taxon>
    </lineage>
</organism>
<dbReference type="RefSeq" id="WP_066214588.1">
    <property type="nucleotide sequence ID" value="NZ_FNSN01000003.1"/>
</dbReference>
<reference evidence="2 3" key="1">
    <citation type="submission" date="2016-10" db="EMBL/GenBank/DDBJ databases">
        <authorList>
            <person name="de Groot N.N."/>
        </authorList>
    </citation>
    <scope>NUCLEOTIDE SEQUENCE [LARGE SCALE GENOMIC DNA]</scope>
    <source>
        <strain evidence="2 3">DSM 10495</strain>
    </source>
</reference>
<evidence type="ECO:0000313" key="2">
    <source>
        <dbReference type="EMBL" id="SEC44150.1"/>
    </source>
</evidence>
<accession>A0A1H4SJ83</accession>
<evidence type="ECO:0000313" key="3">
    <source>
        <dbReference type="Proteomes" id="UP000182652"/>
    </source>
</evidence>
<keyword evidence="3" id="KW-1185">Reference proteome</keyword>
<gene>
    <name evidence="2" type="ORF">SAMN04489745_2878</name>
</gene>
<feature type="compositionally biased region" description="Low complexity" evidence="1">
    <location>
        <begin position="54"/>
        <end position="92"/>
    </location>
</feature>
<dbReference type="InterPro" id="IPR043777">
    <property type="entry name" value="DUF5719"/>
</dbReference>
<feature type="compositionally biased region" description="Basic and acidic residues" evidence="1">
    <location>
        <begin position="107"/>
        <end position="117"/>
    </location>
</feature>
<proteinExistence type="predicted"/>